<dbReference type="InterPro" id="IPR004365">
    <property type="entry name" value="NA-bd_OB_tRNA"/>
</dbReference>
<dbReference type="GO" id="GO:0008408">
    <property type="term" value="F:3'-5' exonuclease activity"/>
    <property type="evidence" value="ECO:0007669"/>
    <property type="project" value="InterPro"/>
</dbReference>
<name>A0A387BRP4_9MICO</name>
<evidence type="ECO:0000256" key="4">
    <source>
        <dbReference type="ARBA" id="ARBA00019114"/>
    </source>
</evidence>
<evidence type="ECO:0000256" key="1">
    <source>
        <dbReference type="ARBA" id="ARBA00004496"/>
    </source>
</evidence>
<keyword evidence="6 11" id="KW-0548">Nucleotidyltransferase</keyword>
<accession>A0A387BRP4</accession>
<keyword evidence="8" id="KW-0239">DNA-directed DNA polymerase</keyword>
<evidence type="ECO:0000256" key="7">
    <source>
        <dbReference type="ARBA" id="ARBA00022705"/>
    </source>
</evidence>
<dbReference type="GO" id="GO:0006260">
    <property type="term" value="P:DNA replication"/>
    <property type="evidence" value="ECO:0007669"/>
    <property type="project" value="UniProtKB-KW"/>
</dbReference>
<dbReference type="Pfam" id="PF14579">
    <property type="entry name" value="HHH_6"/>
    <property type="match status" value="1"/>
</dbReference>
<gene>
    <name evidence="11" type="ORF">D7I44_15345</name>
</gene>
<dbReference type="GO" id="GO:0005737">
    <property type="term" value="C:cytoplasm"/>
    <property type="evidence" value="ECO:0007669"/>
    <property type="project" value="UniProtKB-SubCell"/>
</dbReference>
<evidence type="ECO:0000313" key="12">
    <source>
        <dbReference type="Proteomes" id="UP000275069"/>
    </source>
</evidence>
<evidence type="ECO:0000256" key="3">
    <source>
        <dbReference type="ARBA" id="ARBA00012417"/>
    </source>
</evidence>
<dbReference type="CDD" id="cd12113">
    <property type="entry name" value="PHP_PolIIIA_DnaE3"/>
    <property type="match status" value="1"/>
</dbReference>
<proteinExistence type="inferred from homology"/>
<keyword evidence="12" id="KW-1185">Reference proteome</keyword>
<dbReference type="InterPro" id="IPR011708">
    <property type="entry name" value="DNA_pol3_alpha_NTPase_dom"/>
</dbReference>
<dbReference type="Gene3D" id="1.10.150.870">
    <property type="match status" value="1"/>
</dbReference>
<keyword evidence="5 11" id="KW-0808">Transferase</keyword>
<evidence type="ECO:0000256" key="8">
    <source>
        <dbReference type="ARBA" id="ARBA00022932"/>
    </source>
</evidence>
<dbReference type="NCBIfam" id="TIGR00594">
    <property type="entry name" value="polc"/>
    <property type="match status" value="1"/>
</dbReference>
<dbReference type="NCBIfam" id="NF004226">
    <property type="entry name" value="PRK05673.1"/>
    <property type="match status" value="1"/>
</dbReference>
<dbReference type="OrthoDB" id="9803237at2"/>
<dbReference type="InterPro" id="IPR003141">
    <property type="entry name" value="Pol/His_phosphatase_N"/>
</dbReference>
<dbReference type="Gene3D" id="1.10.10.1600">
    <property type="entry name" value="Bacterial DNA polymerase III alpha subunit, thumb domain"/>
    <property type="match status" value="1"/>
</dbReference>
<dbReference type="Pfam" id="PF01336">
    <property type="entry name" value="tRNA_anti-codon"/>
    <property type="match status" value="1"/>
</dbReference>
<sequence length="1176" mass="129125">MASDSFVHLHVHSEYSMLDGAARLGPLVDAAVELGMPAVAVTDHGNMFGAFEFWETATAKGITPIIGTEAYLTPGTHRTDKTRVRWGDGGGDDVSGSGAYTHMTMFAETTEGMHNLFRLSSLASIEGYYFKPRMDRELLNTYAKGIIATTGCPSGEVQTRLRLGQYKEAVEAAAEFRDIFGKDNFFAEIMDHGLGIERRIMGDLIKLAKDLGLPLVATNDLHYTHAEDHTSHAALLCVQSGSTLNDPNRFKFDADEFYLKTPEQMRQIFRDHPDACDNTLAIAERCHVEFDTKASYMPRFPVPEGETEASWFVKEVNSGLEKRYPAGIPEKVRAQADYEIGIITQMGFPGYFLVVADFINWSKNNGIRVGPGRGSGAGSMAAYAMRITDLDPLQHGLIFERFLNPDRVSMPDFDVDFDDRRRLEAVKYVTEKYGSERVAQIVTYGTIKAKQALKDAGRVLGFPFSMGEKLTKAMPPAVMGKDIPLGDIFRKDAPRFKEAVDIRAVIEADPEAKTVFDTALGLEGLKRQWGVHAAGVIMSSHPIIDVIPIMKREQDGQIVTQFDYHAAEALGLIKMDFLGLRNLTIISDALDNIKANTGTELDLEGLALDDRPAYELLTRGDTLGVFQLDGGPMRALLRQMKPDNFEDISALIALYRPGPMGANSHINYALRKNGLQEVTPIHPELAEPLKDILDTSYGLIIYQEQVMAIAQKVAGFSLGQADILRRAMGKKKKSELDKQQAGFYEGMQERGYSKSAMDKLWEILLPFSDYAFNKAHSAAYGVVSYWTAYLKAHYPAEYMAALLTSVGDSKDKMAIYLNECRRMGIKVLPPDVNESIGFFAAVGSDIRFGLGAVRNVGMNVVDGIVAARTEKGRFESFHDFLKKVPLHVANKRTVESLIKAGAFDSFGASRRALLEIHEGAVESVVNEKRVEATGQAGFDFDMLMADASADAGTGPISVVPDRPEWSKRDKLAFEREMLGLYVSDHPLAGLELDLAKQASTSIADLTGSEATQDGDQVTIAGLVTGVQHRVAKQSGNQYGIISVEDFGGEIQVMFMGKAYQEFAPALTADSIVTVRGRVSMRDDGMNLHAYNLVTLQFEQSSGVSGPLVLTMPEHRATVDVVTELGDVLIRHAGANEVRLRLTRGGVARIFELPYQVSVTPDLFGELKGLLGPACLA</sequence>
<feature type="domain" description="Polymerase/histidinol phosphatase N-terminal" evidence="10">
    <location>
        <begin position="7"/>
        <end position="74"/>
    </location>
</feature>
<evidence type="ECO:0000313" key="11">
    <source>
        <dbReference type="EMBL" id="AYG04764.1"/>
    </source>
</evidence>
<dbReference type="InterPro" id="IPR004013">
    <property type="entry name" value="PHP_dom"/>
</dbReference>
<dbReference type="Pfam" id="PF17657">
    <property type="entry name" value="DNA_pol3_finger"/>
    <property type="match status" value="1"/>
</dbReference>
<dbReference type="Proteomes" id="UP000275069">
    <property type="component" value="Chromosome"/>
</dbReference>
<dbReference type="InterPro" id="IPR016195">
    <property type="entry name" value="Pol/histidinol_Pase-like"/>
</dbReference>
<dbReference type="CDD" id="cd04485">
    <property type="entry name" value="DnaE_OBF"/>
    <property type="match status" value="1"/>
</dbReference>
<dbReference type="InterPro" id="IPR004805">
    <property type="entry name" value="DnaE2/DnaE/PolC"/>
</dbReference>
<dbReference type="InterPro" id="IPR041931">
    <property type="entry name" value="DNA_pol3_alpha_thumb_dom"/>
</dbReference>
<dbReference type="PANTHER" id="PTHR32294">
    <property type="entry name" value="DNA POLYMERASE III SUBUNIT ALPHA"/>
    <property type="match status" value="1"/>
</dbReference>
<dbReference type="InterPro" id="IPR012340">
    <property type="entry name" value="NA-bd_OB-fold"/>
</dbReference>
<reference evidence="11 12" key="1">
    <citation type="submission" date="2018-09" db="EMBL/GenBank/DDBJ databases">
        <title>Genome sequencing of strain 2DFW10M-5.</title>
        <authorList>
            <person name="Heo J."/>
            <person name="Kim S.-J."/>
            <person name="Kwon S.-W."/>
        </authorList>
    </citation>
    <scope>NUCLEOTIDE SEQUENCE [LARGE SCALE GENOMIC DNA]</scope>
    <source>
        <strain evidence="11 12">2DFW10M-5</strain>
    </source>
</reference>
<evidence type="ECO:0000256" key="2">
    <source>
        <dbReference type="ARBA" id="ARBA00009496"/>
    </source>
</evidence>
<evidence type="ECO:0000256" key="5">
    <source>
        <dbReference type="ARBA" id="ARBA00022679"/>
    </source>
</evidence>
<comment type="catalytic activity">
    <reaction evidence="9">
        <text>DNA(n) + a 2'-deoxyribonucleoside 5'-triphosphate = DNA(n+1) + diphosphate</text>
        <dbReference type="Rhea" id="RHEA:22508"/>
        <dbReference type="Rhea" id="RHEA-COMP:17339"/>
        <dbReference type="Rhea" id="RHEA-COMP:17340"/>
        <dbReference type="ChEBI" id="CHEBI:33019"/>
        <dbReference type="ChEBI" id="CHEBI:61560"/>
        <dbReference type="ChEBI" id="CHEBI:173112"/>
        <dbReference type="EC" id="2.7.7.7"/>
    </reaction>
</comment>
<dbReference type="InterPro" id="IPR029460">
    <property type="entry name" value="DNAPol_HHH"/>
</dbReference>
<dbReference type="Pfam" id="PF07733">
    <property type="entry name" value="DNA_pol3_alpha"/>
    <property type="match status" value="1"/>
</dbReference>
<dbReference type="SMART" id="SM00481">
    <property type="entry name" value="POLIIIAc"/>
    <property type="match status" value="1"/>
</dbReference>
<dbReference type="SUPFAM" id="SSF89550">
    <property type="entry name" value="PHP domain-like"/>
    <property type="match status" value="1"/>
</dbReference>
<dbReference type="GO" id="GO:0003887">
    <property type="term" value="F:DNA-directed DNA polymerase activity"/>
    <property type="evidence" value="ECO:0007669"/>
    <property type="project" value="UniProtKB-KW"/>
</dbReference>
<dbReference type="EMBL" id="CP032624">
    <property type="protein sequence ID" value="AYG04764.1"/>
    <property type="molecule type" value="Genomic_DNA"/>
</dbReference>
<dbReference type="EC" id="2.7.7.7" evidence="3"/>
<evidence type="ECO:0000256" key="9">
    <source>
        <dbReference type="ARBA" id="ARBA00049244"/>
    </source>
</evidence>
<dbReference type="GO" id="GO:0003676">
    <property type="term" value="F:nucleic acid binding"/>
    <property type="evidence" value="ECO:0007669"/>
    <property type="project" value="InterPro"/>
</dbReference>
<protein>
    <recommendedName>
        <fullName evidence="4">DNA polymerase III subunit alpha</fullName>
        <ecNumber evidence="3">2.7.7.7</ecNumber>
    </recommendedName>
</protein>
<organism evidence="11 12">
    <name type="scientific">Gryllotalpicola protaetiae</name>
    <dbReference type="NCBI Taxonomy" id="2419771"/>
    <lineage>
        <taxon>Bacteria</taxon>
        <taxon>Bacillati</taxon>
        <taxon>Actinomycetota</taxon>
        <taxon>Actinomycetes</taxon>
        <taxon>Micrococcales</taxon>
        <taxon>Microbacteriaceae</taxon>
        <taxon>Gryllotalpicola</taxon>
    </lineage>
</organism>
<dbReference type="AlphaFoldDB" id="A0A387BRP4"/>
<evidence type="ECO:0000259" key="10">
    <source>
        <dbReference type="SMART" id="SM00481"/>
    </source>
</evidence>
<keyword evidence="7" id="KW-0235">DNA replication</keyword>
<dbReference type="PANTHER" id="PTHR32294:SF0">
    <property type="entry name" value="DNA POLYMERASE III SUBUNIT ALPHA"/>
    <property type="match status" value="1"/>
</dbReference>
<comment type="similarity">
    <text evidence="2">Belongs to the DNA polymerase type-C family. DnaE subfamily.</text>
</comment>
<comment type="subcellular location">
    <subcellularLocation>
        <location evidence="1">Cytoplasm</location>
    </subcellularLocation>
</comment>
<dbReference type="Gene3D" id="2.40.50.140">
    <property type="entry name" value="Nucleic acid-binding proteins"/>
    <property type="match status" value="1"/>
</dbReference>
<dbReference type="KEGG" id="gry:D7I44_15345"/>
<dbReference type="InterPro" id="IPR040982">
    <property type="entry name" value="DNA_pol3_finger"/>
</dbReference>
<evidence type="ECO:0000256" key="6">
    <source>
        <dbReference type="ARBA" id="ARBA00022695"/>
    </source>
</evidence>
<dbReference type="Pfam" id="PF02811">
    <property type="entry name" value="PHP"/>
    <property type="match status" value="1"/>
</dbReference>
<dbReference type="RefSeq" id="WP_120790292.1">
    <property type="nucleotide sequence ID" value="NZ_CP032624.1"/>
</dbReference>
<dbReference type="Gene3D" id="3.20.20.140">
    <property type="entry name" value="Metal-dependent hydrolases"/>
    <property type="match status" value="1"/>
</dbReference>